<proteinExistence type="predicted"/>
<comment type="caution">
    <text evidence="2">The sequence shown here is derived from an EMBL/GenBank/DDBJ whole genome shotgun (WGS) entry which is preliminary data.</text>
</comment>
<feature type="coiled-coil region" evidence="1">
    <location>
        <begin position="360"/>
        <end position="394"/>
    </location>
</feature>
<keyword evidence="3" id="KW-1185">Reference proteome</keyword>
<evidence type="ECO:0000313" key="2">
    <source>
        <dbReference type="EMBL" id="MBA1159007.1"/>
    </source>
</evidence>
<dbReference type="InterPro" id="IPR027417">
    <property type="entry name" value="P-loop_NTPase"/>
</dbReference>
<dbReference type="Proteomes" id="UP000572984">
    <property type="component" value="Unassembled WGS sequence"/>
</dbReference>
<feature type="coiled-coil region" evidence="1">
    <location>
        <begin position="259"/>
        <end position="293"/>
    </location>
</feature>
<evidence type="ECO:0000313" key="3">
    <source>
        <dbReference type="Proteomes" id="UP000572984"/>
    </source>
</evidence>
<dbReference type="Gene3D" id="3.40.50.300">
    <property type="entry name" value="P-loop containing nucleotide triphosphate hydrolases"/>
    <property type="match status" value="1"/>
</dbReference>
<name>A0A838BTY7_9HYPH</name>
<dbReference type="SUPFAM" id="SSF52540">
    <property type="entry name" value="P-loop containing nucleoside triphosphate hydrolases"/>
    <property type="match status" value="1"/>
</dbReference>
<reference evidence="2 3" key="1">
    <citation type="submission" date="2020-07" db="EMBL/GenBank/DDBJ databases">
        <title>Draft genome and description of Microvirga mediterraneensis Marseille-Q2068 sp. nov.</title>
        <authorList>
            <person name="Boxberger M."/>
        </authorList>
    </citation>
    <scope>NUCLEOTIDE SEQUENCE [LARGE SCALE GENOMIC DNA]</scope>
    <source>
        <strain evidence="2 3">Marseille-Q2068</strain>
    </source>
</reference>
<sequence length="629" mass="69518">MTAQGLRLRHLTFIGPSRDPATVTFGPGLNVIYGASDTGKSFIVDTVDFMLGGKGPLRDIPERVGYNRVLLGIETMDGETFTLVRSTEGGPFKVFDGLHVDAVPDTEEAVELAEQHNERRDDNLSTFLLAKVGLDHKRLRKNKRNDTQSLSIRNLARLLIINEEEIIQKRSPLSDGNYVADTPNTALFKLLLTGVDDSALASASRRTPEEQSRDAQIDLLDQLITEYRGRVKELAGPPAELESQLGRLDKTMYAHSEQLAVSEAQFREAANRRRELLKRLEEGNNRLAEMNSTVSRFVLLDTHYSSDIERLRGIQEAGSLFSALGEASCPLCGAAPEHHRRAEACDGDVDAAVSAASAEIAKIEVRQTELKDTVADLQKEAVSFQRRLPKIEEAIAKLSEQVESMLAPNLRQLRTSYRQLADKRGEVREALSIYQSLKDLEERRTRLEAENGGMSGSGNVSDVDLSTSTVDKFATLILEILTDWKFPHADRVHFDLRTRDLVINGKNRTSYGKGLRAITQAAFTIGLLEFCRRNGTPHPGFVVLDSPLLSYREPEGPADDLSKTDLNTRFYAFLDALPADRQVIIVENTDPPAEVKVSDQAIEFTGVPGAGRAGFFPLGHTQATPKPCA</sequence>
<dbReference type="AlphaFoldDB" id="A0A838BTY7"/>
<keyword evidence="1" id="KW-0175">Coiled coil</keyword>
<accession>A0A838BTY7</accession>
<dbReference type="EMBL" id="JACDXJ010000002">
    <property type="protein sequence ID" value="MBA1159007.1"/>
    <property type="molecule type" value="Genomic_DNA"/>
</dbReference>
<gene>
    <name evidence="2" type="ORF">H0S73_23210</name>
</gene>
<organism evidence="2 3">
    <name type="scientific">Microvirga mediterraneensis</name>
    <dbReference type="NCBI Taxonomy" id="2754695"/>
    <lineage>
        <taxon>Bacteria</taxon>
        <taxon>Pseudomonadati</taxon>
        <taxon>Pseudomonadota</taxon>
        <taxon>Alphaproteobacteria</taxon>
        <taxon>Hyphomicrobiales</taxon>
        <taxon>Methylobacteriaceae</taxon>
        <taxon>Microvirga</taxon>
    </lineage>
</organism>
<protein>
    <submittedName>
        <fullName evidence="2">AAA family ATPase</fullName>
    </submittedName>
</protein>
<evidence type="ECO:0000256" key="1">
    <source>
        <dbReference type="SAM" id="Coils"/>
    </source>
</evidence>